<reference evidence="2" key="1">
    <citation type="submission" date="2023-10" db="EMBL/GenBank/DDBJ databases">
        <authorList>
            <person name="Chen Y."/>
            <person name="Shah S."/>
            <person name="Dougan E. K."/>
            <person name="Thang M."/>
            <person name="Chan C."/>
        </authorList>
    </citation>
    <scope>NUCLEOTIDE SEQUENCE [LARGE SCALE GENOMIC DNA]</scope>
</reference>
<proteinExistence type="predicted"/>
<name>A0ABN9VDF5_9DINO</name>
<sequence length="73" mass="7948">GAGHAALGRRHQGQERPSGENASVRAGAGGLPDRWGPWAHRHLQVGEVDDAPRGRPDRDEGEGDRRLRPGRLR</sequence>
<evidence type="ECO:0000256" key="1">
    <source>
        <dbReference type="SAM" id="MobiDB-lite"/>
    </source>
</evidence>
<evidence type="ECO:0000313" key="3">
    <source>
        <dbReference type="Proteomes" id="UP001189429"/>
    </source>
</evidence>
<feature type="non-terminal residue" evidence="2">
    <location>
        <position position="73"/>
    </location>
</feature>
<feature type="region of interest" description="Disordered" evidence="1">
    <location>
        <begin position="1"/>
        <end position="73"/>
    </location>
</feature>
<comment type="caution">
    <text evidence="2">The sequence shown here is derived from an EMBL/GenBank/DDBJ whole genome shotgun (WGS) entry which is preliminary data.</text>
</comment>
<gene>
    <name evidence="2" type="ORF">PCOR1329_LOCUS56200</name>
</gene>
<dbReference type="Proteomes" id="UP001189429">
    <property type="component" value="Unassembled WGS sequence"/>
</dbReference>
<keyword evidence="3" id="KW-1185">Reference proteome</keyword>
<evidence type="ECO:0000313" key="2">
    <source>
        <dbReference type="EMBL" id="CAK0869988.1"/>
    </source>
</evidence>
<accession>A0ABN9VDF5</accession>
<feature type="non-terminal residue" evidence="2">
    <location>
        <position position="1"/>
    </location>
</feature>
<dbReference type="EMBL" id="CAUYUJ010016911">
    <property type="protein sequence ID" value="CAK0869988.1"/>
    <property type="molecule type" value="Genomic_DNA"/>
</dbReference>
<feature type="compositionally biased region" description="Basic and acidic residues" evidence="1">
    <location>
        <begin position="50"/>
        <end position="67"/>
    </location>
</feature>
<organism evidence="2 3">
    <name type="scientific">Prorocentrum cordatum</name>
    <dbReference type="NCBI Taxonomy" id="2364126"/>
    <lineage>
        <taxon>Eukaryota</taxon>
        <taxon>Sar</taxon>
        <taxon>Alveolata</taxon>
        <taxon>Dinophyceae</taxon>
        <taxon>Prorocentrales</taxon>
        <taxon>Prorocentraceae</taxon>
        <taxon>Prorocentrum</taxon>
    </lineage>
</organism>
<protein>
    <submittedName>
        <fullName evidence="2">Uncharacterized protein</fullName>
    </submittedName>
</protein>